<keyword evidence="4" id="KW-0479">Metal-binding</keyword>
<evidence type="ECO:0000313" key="16">
    <source>
        <dbReference type="EMBL" id="KAF2071135.1"/>
    </source>
</evidence>
<evidence type="ECO:0000256" key="6">
    <source>
        <dbReference type="ARBA" id="ARBA00022842"/>
    </source>
</evidence>
<evidence type="ECO:0000256" key="10">
    <source>
        <dbReference type="ARBA" id="ARBA00093415"/>
    </source>
</evidence>
<feature type="region of interest" description="Disordered" evidence="13">
    <location>
        <begin position="1"/>
        <end position="65"/>
    </location>
</feature>
<dbReference type="CDD" id="cd04694">
    <property type="entry name" value="NUDIX_Nudt17"/>
    <property type="match status" value="1"/>
</dbReference>
<dbReference type="GO" id="GO:0006742">
    <property type="term" value="P:NADP+ catabolic process"/>
    <property type="evidence" value="ECO:0007669"/>
    <property type="project" value="TreeGrafter"/>
</dbReference>
<dbReference type="Pfam" id="PF00293">
    <property type="entry name" value="NUDIX"/>
    <property type="match status" value="1"/>
</dbReference>
<dbReference type="InterPro" id="IPR000086">
    <property type="entry name" value="NUDIX_hydrolase_dom"/>
</dbReference>
<dbReference type="GO" id="GO:0035529">
    <property type="term" value="F:NADH pyrophosphatase activity"/>
    <property type="evidence" value="ECO:0007669"/>
    <property type="project" value="TreeGrafter"/>
</dbReference>
<dbReference type="GO" id="GO:0019677">
    <property type="term" value="P:NAD+ catabolic process"/>
    <property type="evidence" value="ECO:0007669"/>
    <property type="project" value="TreeGrafter"/>
</dbReference>
<proteinExistence type="inferred from homology"/>
<evidence type="ECO:0000256" key="3">
    <source>
        <dbReference type="ARBA" id="ARBA00005582"/>
    </source>
</evidence>
<dbReference type="GO" id="GO:0005777">
    <property type="term" value="C:peroxisome"/>
    <property type="evidence" value="ECO:0007669"/>
    <property type="project" value="TreeGrafter"/>
</dbReference>
<evidence type="ECO:0000256" key="5">
    <source>
        <dbReference type="ARBA" id="ARBA00022801"/>
    </source>
</evidence>
<evidence type="ECO:0000313" key="17">
    <source>
        <dbReference type="Proteomes" id="UP000695562"/>
    </source>
</evidence>
<evidence type="ECO:0000256" key="14">
    <source>
        <dbReference type="SAM" id="Phobius"/>
    </source>
</evidence>
<dbReference type="EMBL" id="AJWJ01000409">
    <property type="protein sequence ID" value="KAF2071135.1"/>
    <property type="molecule type" value="Genomic_DNA"/>
</dbReference>
<dbReference type="InterPro" id="IPR050241">
    <property type="entry name" value="NAD-cap_RNA_hydrolase_NudC"/>
</dbReference>
<dbReference type="GO" id="GO:0046872">
    <property type="term" value="F:metal ion binding"/>
    <property type="evidence" value="ECO:0007669"/>
    <property type="project" value="UniProtKB-KW"/>
</dbReference>
<evidence type="ECO:0000256" key="7">
    <source>
        <dbReference type="ARBA" id="ARBA00023211"/>
    </source>
</evidence>
<evidence type="ECO:0000256" key="12">
    <source>
        <dbReference type="ARBA" id="ARBA00093663"/>
    </source>
</evidence>
<comment type="cofactor">
    <cofactor evidence="2">
        <name>Mg(2+)</name>
        <dbReference type="ChEBI" id="CHEBI:18420"/>
    </cofactor>
</comment>
<reference evidence="16" key="1">
    <citation type="submission" date="2020-01" db="EMBL/GenBank/DDBJ databases">
        <title>Development of genomics and gene disruption for Polysphondylium violaceum indicates a role for the polyketide synthase stlB in stalk morphogenesis.</title>
        <authorList>
            <person name="Narita B."/>
            <person name="Kawabe Y."/>
            <person name="Kin K."/>
            <person name="Saito T."/>
            <person name="Gibbs R."/>
            <person name="Kuspa A."/>
            <person name="Muzny D."/>
            <person name="Queller D."/>
            <person name="Richards S."/>
            <person name="Strassman J."/>
            <person name="Sucgang R."/>
            <person name="Worley K."/>
            <person name="Schaap P."/>
        </authorList>
    </citation>
    <scope>NUCLEOTIDE SEQUENCE</scope>
    <source>
        <strain evidence="16">QSvi11</strain>
    </source>
</reference>
<comment type="catalytic activity">
    <reaction evidence="9">
        <text>a 5'-end (N(7)-methyl 5'-triphosphoguanosine)-ribonucleoside in mRNA + H2O = N(7)-methyl-GDP + a 5'-end phospho-ribonucleoside in mRNA + 2 H(+)</text>
        <dbReference type="Rhea" id="RHEA:67484"/>
        <dbReference type="Rhea" id="RHEA-COMP:15692"/>
        <dbReference type="Rhea" id="RHEA-COMP:17167"/>
        <dbReference type="ChEBI" id="CHEBI:15377"/>
        <dbReference type="ChEBI" id="CHEBI:15378"/>
        <dbReference type="ChEBI" id="CHEBI:63714"/>
        <dbReference type="ChEBI" id="CHEBI:138282"/>
        <dbReference type="ChEBI" id="CHEBI:156461"/>
        <dbReference type="EC" id="3.6.1.62"/>
    </reaction>
</comment>
<name>A0A8J4PQT3_9MYCE</name>
<protein>
    <recommendedName>
        <fullName evidence="11">m7GpppN-mRNA hydrolase NUDT17</fullName>
        <ecNumber evidence="8">3.6.1.62</ecNumber>
    </recommendedName>
    <alternativeName>
        <fullName evidence="12">Nucleoside diphosphate-linked moiety X motif 17</fullName>
    </alternativeName>
</protein>
<feature type="domain" description="Nudix hydrolase" evidence="15">
    <location>
        <begin position="252"/>
        <end position="402"/>
    </location>
</feature>
<keyword evidence="7" id="KW-0464">Manganese</keyword>
<comment type="cofactor">
    <cofactor evidence="1">
        <name>Mn(2+)</name>
        <dbReference type="ChEBI" id="CHEBI:29035"/>
    </cofactor>
</comment>
<comment type="caution">
    <text evidence="16">The sequence shown here is derived from an EMBL/GenBank/DDBJ whole genome shotgun (WGS) entry which is preliminary data.</text>
</comment>
<evidence type="ECO:0000259" key="15">
    <source>
        <dbReference type="PROSITE" id="PS51462"/>
    </source>
</evidence>
<evidence type="ECO:0000256" key="2">
    <source>
        <dbReference type="ARBA" id="ARBA00001946"/>
    </source>
</evidence>
<evidence type="ECO:0000256" key="1">
    <source>
        <dbReference type="ARBA" id="ARBA00001936"/>
    </source>
</evidence>
<feature type="transmembrane region" description="Helical" evidence="14">
    <location>
        <begin position="95"/>
        <end position="112"/>
    </location>
</feature>
<evidence type="ECO:0000256" key="4">
    <source>
        <dbReference type="ARBA" id="ARBA00022723"/>
    </source>
</evidence>
<evidence type="ECO:0000256" key="11">
    <source>
        <dbReference type="ARBA" id="ARBA00093621"/>
    </source>
</evidence>
<feature type="compositionally biased region" description="Low complexity" evidence="13">
    <location>
        <begin position="399"/>
        <end position="417"/>
    </location>
</feature>
<comment type="similarity">
    <text evidence="3">Belongs to the Nudix hydrolase family.</text>
</comment>
<organism evidence="16 17">
    <name type="scientific">Polysphondylium violaceum</name>
    <dbReference type="NCBI Taxonomy" id="133409"/>
    <lineage>
        <taxon>Eukaryota</taxon>
        <taxon>Amoebozoa</taxon>
        <taxon>Evosea</taxon>
        <taxon>Eumycetozoa</taxon>
        <taxon>Dictyostelia</taxon>
        <taxon>Dictyosteliales</taxon>
        <taxon>Dictyosteliaceae</taxon>
        <taxon>Polysphondylium</taxon>
    </lineage>
</organism>
<dbReference type="EC" id="3.6.1.62" evidence="8"/>
<dbReference type="PANTHER" id="PTHR42904">
    <property type="entry name" value="NUDIX HYDROLASE, NUDC SUBFAMILY"/>
    <property type="match status" value="1"/>
</dbReference>
<evidence type="ECO:0000256" key="13">
    <source>
        <dbReference type="SAM" id="MobiDB-lite"/>
    </source>
</evidence>
<dbReference type="GO" id="GO:0005829">
    <property type="term" value="C:cytosol"/>
    <property type="evidence" value="ECO:0007669"/>
    <property type="project" value="TreeGrafter"/>
</dbReference>
<keyword evidence="6" id="KW-0460">Magnesium</keyword>
<dbReference type="SUPFAM" id="SSF55811">
    <property type="entry name" value="Nudix"/>
    <property type="match status" value="1"/>
</dbReference>
<keyword evidence="14" id="KW-0812">Transmembrane</keyword>
<dbReference type="InterPro" id="IPR015797">
    <property type="entry name" value="NUDIX_hydrolase-like_dom_sf"/>
</dbReference>
<keyword evidence="17" id="KW-1185">Reference proteome</keyword>
<evidence type="ECO:0000256" key="9">
    <source>
        <dbReference type="ARBA" id="ARBA00093205"/>
    </source>
</evidence>
<comment type="function">
    <text evidence="10">Acts as a decapping enzyme capable of hydrolyzing monomethylated capped RNAs (in vitro). Hydrolyzes monomethylated capped RNA after alpha and beta phosphates to form N(7)-methyl-GDP. Shows low activity towards unmethylated capped RNA.</text>
</comment>
<feature type="region of interest" description="Disordered" evidence="13">
    <location>
        <begin position="398"/>
        <end position="417"/>
    </location>
</feature>
<accession>A0A8J4PQT3</accession>
<dbReference type="Proteomes" id="UP000695562">
    <property type="component" value="Unassembled WGS sequence"/>
</dbReference>
<dbReference type="GO" id="GO:0140933">
    <property type="term" value="F:5'-(N(7)-methylguanosine 5'-triphospho)-[mRNA] hydrolase activity"/>
    <property type="evidence" value="ECO:0007669"/>
    <property type="project" value="UniProtKB-EC"/>
</dbReference>
<sequence length="475" mass="53694">MLRQTHHQQRSNNHNNNNNSNSINSSQDNSLYEYSSSGNHIPQQQHNTSTSIEQSGLPTTTTTTKSTSIIIDTNINFESNSENNSNSNNNKRDKIYVVFLLVLLVFLNLVLLKKINLNYNESSDNINYNMDLSNTNTDSTKARVYWPSVHMIEYNSNTNDNDQQQASLGQWNKCVLKKLGITPITHSKGHTLLELDIESGRLILSPTTDNNNSNGNRKTYPIGHSKECPFHQLERSESIVHKDLQIEKKYPPIKVGVAVLLEDSFNRILLTKRSPLLRIFPNAWVLPGGHMEINESIFETGLRELYEETGVDLIKNRESMDSIDICGVFESAYPVLLPKDKLPVDHHIVVFVNIKLKNDIDPNSIKLQETEVSMGAWIPKSTLSLLLNNTFTEYDDNDSNINNNNNNNNSISSSSSSSSSIEKEFDIISTFQDATKTPDPIPSVDQLKQGFFNQDEKIATGTIFILKQYLNTNQK</sequence>
<keyword evidence="14" id="KW-0472">Membrane</keyword>
<feature type="compositionally biased region" description="Low complexity" evidence="13">
    <location>
        <begin position="11"/>
        <end position="30"/>
    </location>
</feature>
<dbReference type="OrthoDB" id="20284at2759"/>
<dbReference type="Gene3D" id="3.90.79.10">
    <property type="entry name" value="Nucleoside Triphosphate Pyrophosphohydrolase"/>
    <property type="match status" value="1"/>
</dbReference>
<gene>
    <name evidence="16" type="ORF">CYY_007541</name>
</gene>
<dbReference type="AlphaFoldDB" id="A0A8J4PQT3"/>
<feature type="compositionally biased region" description="Polar residues" evidence="13">
    <location>
        <begin position="32"/>
        <end position="58"/>
    </location>
</feature>
<dbReference type="PROSITE" id="PS51462">
    <property type="entry name" value="NUDIX"/>
    <property type="match status" value="1"/>
</dbReference>
<dbReference type="PANTHER" id="PTHR42904:SF1">
    <property type="entry name" value="NUCLEOSIDE DIPHOSPHATE-LINKED MOIETY X MOTIF 17"/>
    <property type="match status" value="1"/>
</dbReference>
<evidence type="ECO:0000256" key="8">
    <source>
        <dbReference type="ARBA" id="ARBA00026102"/>
    </source>
</evidence>
<dbReference type="InterPro" id="IPR033716">
    <property type="entry name" value="Nudt17_dom"/>
</dbReference>
<keyword evidence="14" id="KW-1133">Transmembrane helix</keyword>
<keyword evidence="5" id="KW-0378">Hydrolase</keyword>